<dbReference type="Proteomes" id="UP000545286">
    <property type="component" value="Unassembled WGS sequence"/>
</dbReference>
<feature type="signal peptide" evidence="1">
    <location>
        <begin position="1"/>
        <end position="31"/>
    </location>
</feature>
<sequence length="94" mass="10179">MPSPSKRFRPRALLRALVAALVLVLTGSGLAACTATGPTEVRFHLSKPEAIPYFRELIQEYNSSQSEVRVVLDSSSNLQAGFLRGNPPDLGLLN</sequence>
<protein>
    <submittedName>
        <fullName evidence="2">ABC-type glycerol-3-phosphate transport system substrate-binding protein</fullName>
    </submittedName>
</protein>
<reference evidence="2 3" key="1">
    <citation type="submission" date="2020-08" db="EMBL/GenBank/DDBJ databases">
        <title>Sequencing the genomes of 1000 actinobacteria strains.</title>
        <authorList>
            <person name="Klenk H.-P."/>
        </authorList>
    </citation>
    <scope>NUCLEOTIDE SEQUENCE [LARGE SCALE GENOMIC DNA]</scope>
    <source>
        <strain evidence="2 3">DSM 20419</strain>
    </source>
</reference>
<proteinExistence type="predicted"/>
<dbReference type="PROSITE" id="PS51257">
    <property type="entry name" value="PROKAR_LIPOPROTEIN"/>
    <property type="match status" value="1"/>
</dbReference>
<accession>A0A7W4UMJ3</accession>
<keyword evidence="3" id="KW-1185">Reference proteome</keyword>
<comment type="caution">
    <text evidence="2">The sequence shown here is derived from an EMBL/GenBank/DDBJ whole genome shotgun (WGS) entry which is preliminary data.</text>
</comment>
<dbReference type="EMBL" id="JACHWJ010000001">
    <property type="protein sequence ID" value="MBB2957161.1"/>
    <property type="molecule type" value="Genomic_DNA"/>
</dbReference>
<dbReference type="AlphaFoldDB" id="A0A7W4UMJ3"/>
<gene>
    <name evidence="2" type="ORF">FHX72_001273</name>
</gene>
<keyword evidence="1" id="KW-0732">Signal</keyword>
<name>A0A7W4UMJ3_9MICO</name>
<evidence type="ECO:0000256" key="1">
    <source>
        <dbReference type="SAM" id="SignalP"/>
    </source>
</evidence>
<dbReference type="RefSeq" id="WP_338110057.1">
    <property type="nucleotide sequence ID" value="NZ_JACHWJ010000001.1"/>
</dbReference>
<feature type="chain" id="PRO_5030797896" evidence="1">
    <location>
        <begin position="32"/>
        <end position="94"/>
    </location>
</feature>
<evidence type="ECO:0000313" key="3">
    <source>
        <dbReference type="Proteomes" id="UP000545286"/>
    </source>
</evidence>
<organism evidence="2 3">
    <name type="scientific">Pseudoclavibacter helvolus</name>
    <dbReference type="NCBI Taxonomy" id="255205"/>
    <lineage>
        <taxon>Bacteria</taxon>
        <taxon>Bacillati</taxon>
        <taxon>Actinomycetota</taxon>
        <taxon>Actinomycetes</taxon>
        <taxon>Micrococcales</taxon>
        <taxon>Microbacteriaceae</taxon>
        <taxon>Pseudoclavibacter</taxon>
    </lineage>
</organism>
<evidence type="ECO:0000313" key="2">
    <source>
        <dbReference type="EMBL" id="MBB2957161.1"/>
    </source>
</evidence>